<dbReference type="Proteomes" id="UP000223968">
    <property type="component" value="Unassembled WGS sequence"/>
</dbReference>
<dbReference type="SUPFAM" id="SSF53474">
    <property type="entry name" value="alpha/beta-Hydrolases"/>
    <property type="match status" value="1"/>
</dbReference>
<dbReference type="PIRSF" id="PIRSF029171">
    <property type="entry name" value="Esterase_LipA"/>
    <property type="match status" value="1"/>
</dbReference>
<evidence type="ECO:0000256" key="1">
    <source>
        <dbReference type="ARBA" id="ARBA00022801"/>
    </source>
</evidence>
<dbReference type="Gene3D" id="3.40.50.1820">
    <property type="entry name" value="alpha/beta hydrolase"/>
    <property type="match status" value="1"/>
</dbReference>
<keyword evidence="1" id="KW-0378">Hydrolase</keyword>
<dbReference type="Pfam" id="PF03583">
    <property type="entry name" value="LIP"/>
    <property type="match status" value="1"/>
</dbReference>
<evidence type="ECO:0000256" key="2">
    <source>
        <dbReference type="PIRNR" id="PIRNR029171"/>
    </source>
</evidence>
<dbReference type="PANTHER" id="PTHR34853:SF5">
    <property type="entry name" value="LIP-DOMAIN-CONTAINING PROTEIN-RELATED"/>
    <property type="match status" value="1"/>
</dbReference>
<name>A0A2B7WFG2_9EURO</name>
<dbReference type="Gene3D" id="1.10.260.130">
    <property type="match status" value="1"/>
</dbReference>
<dbReference type="AlphaFoldDB" id="A0A2B7WFG2"/>
<dbReference type="GO" id="GO:0004806">
    <property type="term" value="F:triacylglycerol lipase activity"/>
    <property type="evidence" value="ECO:0007669"/>
    <property type="project" value="UniProtKB-UniRule"/>
</dbReference>
<feature type="chain" id="PRO_5013434164" evidence="2">
    <location>
        <begin position="21"/>
        <end position="449"/>
    </location>
</feature>
<comment type="caution">
    <text evidence="3">The sequence shown here is derived from an EMBL/GenBank/DDBJ whole genome shotgun (WGS) entry which is preliminary data.</text>
</comment>
<keyword evidence="4" id="KW-1185">Reference proteome</keyword>
<dbReference type="InterPro" id="IPR029058">
    <property type="entry name" value="AB_hydrolase_fold"/>
</dbReference>
<reference evidence="3 4" key="1">
    <citation type="submission" date="2017-10" db="EMBL/GenBank/DDBJ databases">
        <title>Comparative genomics in systemic dimorphic fungi from Ajellomycetaceae.</title>
        <authorList>
            <person name="Munoz J.F."/>
            <person name="Mcewen J.G."/>
            <person name="Clay O.K."/>
            <person name="Cuomo C.A."/>
        </authorList>
    </citation>
    <scope>NUCLEOTIDE SEQUENCE [LARGE SCALE GENOMIC DNA]</scope>
    <source>
        <strain evidence="3 4">UAMH5409</strain>
    </source>
</reference>
<sequence>MALLQTISLVALYLFAVVHGLPSQFLNPRAALLPEDDPFYVAPAGFEETAPGTILRHRETPAKIAQFGVAPANLDGAYQLLYRTSDNFGRPAATVATVLIPHGADFGKVLSYQFAEDAASINCAPSYALQEGSETGGRDGTSTTHAEFILVMAALENGWVVTTPDFQGYNAAYLANLRAGYSTLDGIRATLSSVDITGVSKDATVAMWGYSGGSLASGFAAELQPTYAPELKIVGAALGGTVPYIKTALAAINKGAIAGLIPAGFLGLAHEYPEIQTIIDEQIVDPEKRKEFLMANVECFGANKHRFEGIDVYEFLKDGEAALNTPVVNRILDENSMGHYTPKIPLLIYKAEKDEISWANDTTKLVNEYCYEGVSVDYRITETGDHSAAAIIGAPEALLWLEDRIRHIPQEGCHSSTKFLPLDSAESLGVLGETIFNLLFNLLHKPIGV</sequence>
<evidence type="ECO:0000313" key="4">
    <source>
        <dbReference type="Proteomes" id="UP000223968"/>
    </source>
</evidence>
<evidence type="ECO:0000313" key="3">
    <source>
        <dbReference type="EMBL" id="PGG95319.1"/>
    </source>
</evidence>
<comment type="similarity">
    <text evidence="2">Belongs to the AB hydrolase superfamily. Lipase family.</text>
</comment>
<dbReference type="OrthoDB" id="2373480at2759"/>
<keyword evidence="2" id="KW-0732">Signal</keyword>
<accession>A0A2B7WFG2</accession>
<dbReference type="PANTHER" id="PTHR34853">
    <property type="match status" value="1"/>
</dbReference>
<dbReference type="EMBL" id="PDNB01000361">
    <property type="protein sequence ID" value="PGG95319.1"/>
    <property type="molecule type" value="Genomic_DNA"/>
</dbReference>
<dbReference type="GO" id="GO:0016042">
    <property type="term" value="P:lipid catabolic process"/>
    <property type="evidence" value="ECO:0007669"/>
    <property type="project" value="UniProtKB-UniRule"/>
</dbReference>
<proteinExistence type="inferred from homology"/>
<protein>
    <submittedName>
        <fullName evidence="3">Uncharacterized protein</fullName>
    </submittedName>
</protein>
<organism evidence="3 4">
    <name type="scientific">Helicocarpus griseus UAMH5409</name>
    <dbReference type="NCBI Taxonomy" id="1447875"/>
    <lineage>
        <taxon>Eukaryota</taxon>
        <taxon>Fungi</taxon>
        <taxon>Dikarya</taxon>
        <taxon>Ascomycota</taxon>
        <taxon>Pezizomycotina</taxon>
        <taxon>Eurotiomycetes</taxon>
        <taxon>Eurotiomycetidae</taxon>
        <taxon>Onygenales</taxon>
        <taxon>Ajellomycetaceae</taxon>
        <taxon>Helicocarpus</taxon>
    </lineage>
</organism>
<dbReference type="InterPro" id="IPR005152">
    <property type="entry name" value="Lipase_secreted"/>
</dbReference>
<feature type="signal peptide" evidence="2">
    <location>
        <begin position="1"/>
        <end position="20"/>
    </location>
</feature>
<gene>
    <name evidence="3" type="ORF">AJ79_10124</name>
</gene>